<dbReference type="NCBIfam" id="TIGR03800">
    <property type="entry name" value="PLP_synth_Pdx2"/>
    <property type="match status" value="1"/>
</dbReference>
<dbReference type="CDD" id="cd01749">
    <property type="entry name" value="GATase1_PB"/>
    <property type="match status" value="1"/>
</dbReference>
<dbReference type="SUPFAM" id="SSF52317">
    <property type="entry name" value="Class I glutamine amidotransferase-like"/>
    <property type="match status" value="1"/>
</dbReference>
<comment type="catalytic activity">
    <reaction evidence="6 10">
        <text>aldehydo-D-ribose 5-phosphate + D-glyceraldehyde 3-phosphate + L-glutamine = pyridoxal 5'-phosphate + L-glutamate + phosphate + 3 H2O + H(+)</text>
        <dbReference type="Rhea" id="RHEA:31507"/>
        <dbReference type="ChEBI" id="CHEBI:15377"/>
        <dbReference type="ChEBI" id="CHEBI:15378"/>
        <dbReference type="ChEBI" id="CHEBI:29985"/>
        <dbReference type="ChEBI" id="CHEBI:43474"/>
        <dbReference type="ChEBI" id="CHEBI:58273"/>
        <dbReference type="ChEBI" id="CHEBI:58359"/>
        <dbReference type="ChEBI" id="CHEBI:59776"/>
        <dbReference type="ChEBI" id="CHEBI:597326"/>
        <dbReference type="EC" id="4.3.3.6"/>
    </reaction>
</comment>
<dbReference type="FunFam" id="3.40.50.880:FF:000010">
    <property type="entry name" value="uncharacterized protein LOC100176842 isoform X2"/>
    <property type="match status" value="1"/>
</dbReference>
<dbReference type="GO" id="GO:0006543">
    <property type="term" value="P:L-glutamine catabolic process"/>
    <property type="evidence" value="ECO:0007669"/>
    <property type="project" value="UniProtKB-UniRule"/>
</dbReference>
<dbReference type="Proteomes" id="UP000536604">
    <property type="component" value="Unassembled WGS sequence"/>
</dbReference>
<evidence type="ECO:0000256" key="10">
    <source>
        <dbReference type="HAMAP-Rule" id="MF_01615"/>
    </source>
</evidence>
<dbReference type="EC" id="3.5.1.2" evidence="10"/>
<feature type="binding site" evidence="10 12">
    <location>
        <begin position="139"/>
        <end position="140"/>
    </location>
    <ligand>
        <name>L-glutamine</name>
        <dbReference type="ChEBI" id="CHEBI:58359"/>
    </ligand>
</feature>
<gene>
    <name evidence="10" type="primary">pdxT</name>
    <name evidence="14" type="ORF">FHS13_003468</name>
</gene>
<dbReference type="EMBL" id="JACHJO010000010">
    <property type="protein sequence ID" value="MBB6121499.1"/>
    <property type="molecule type" value="Genomic_DNA"/>
</dbReference>
<sequence length="229" mass="23949">MTRPTIGVLALQGDVAEHMRVLEELEVRTAEVVSPGHLDAVDALVIPGGESTAMSRIAVRQGLLEPLRERVRAGMPAYGTCAGMVMLADRILGGADGQRTVGGIDMTVRRNAFGRQSASFEAAVPIDGLEGGAFDALFIRAPWVEEVGPGVSVLGRVPGGDGAGRIVAVRQGGLMATSFHPELTGDARIHRLFVDIVKGLPWPATPSGPPPSTRRPSSTPSEASSSPSW</sequence>
<dbReference type="GO" id="GO:0005829">
    <property type="term" value="C:cytosol"/>
    <property type="evidence" value="ECO:0007669"/>
    <property type="project" value="TreeGrafter"/>
</dbReference>
<evidence type="ECO:0000313" key="15">
    <source>
        <dbReference type="Proteomes" id="UP000536604"/>
    </source>
</evidence>
<dbReference type="UniPathway" id="UPA00245"/>
<evidence type="ECO:0000256" key="7">
    <source>
        <dbReference type="ARBA" id="ARBA00049534"/>
    </source>
</evidence>
<comment type="similarity">
    <text evidence="1 10">Belongs to the glutaminase PdxT/SNO family.</text>
</comment>
<accession>A0A841IRJ3</accession>
<evidence type="ECO:0000256" key="6">
    <source>
        <dbReference type="ARBA" id="ARBA00047992"/>
    </source>
</evidence>
<dbReference type="PANTHER" id="PTHR31559">
    <property type="entry name" value="PYRIDOXAL 5'-PHOSPHATE SYNTHASE SUBUNIT SNO"/>
    <property type="match status" value="1"/>
</dbReference>
<dbReference type="PIRSF" id="PIRSF005639">
    <property type="entry name" value="Glut_amidoT_SNO"/>
    <property type="match status" value="1"/>
</dbReference>
<evidence type="ECO:0000256" key="9">
    <source>
        <dbReference type="ARBA" id="ARBA00064749"/>
    </source>
</evidence>
<evidence type="ECO:0000256" key="13">
    <source>
        <dbReference type="SAM" id="MobiDB-lite"/>
    </source>
</evidence>
<dbReference type="Gene3D" id="3.40.50.880">
    <property type="match status" value="1"/>
</dbReference>
<dbReference type="Pfam" id="PF01174">
    <property type="entry name" value="SNO"/>
    <property type="match status" value="1"/>
</dbReference>
<dbReference type="GO" id="GO:0042823">
    <property type="term" value="P:pyridoxal phosphate biosynthetic process"/>
    <property type="evidence" value="ECO:0007669"/>
    <property type="project" value="UniProtKB-UniRule"/>
</dbReference>
<proteinExistence type="inferred from homology"/>
<evidence type="ECO:0000256" key="11">
    <source>
        <dbReference type="PIRSR" id="PIRSR005639-1"/>
    </source>
</evidence>
<dbReference type="InterPro" id="IPR029062">
    <property type="entry name" value="Class_I_gatase-like"/>
</dbReference>
<keyword evidence="5 10" id="KW-0456">Lyase</keyword>
<dbReference type="RefSeq" id="WP_184292940.1">
    <property type="nucleotide sequence ID" value="NZ_JACHJO010000010.1"/>
</dbReference>
<keyword evidence="4 10" id="KW-0315">Glutamine amidotransferase</keyword>
<keyword evidence="15" id="KW-1185">Reference proteome</keyword>
<feature type="compositionally biased region" description="Pro residues" evidence="13">
    <location>
        <begin position="203"/>
        <end position="213"/>
    </location>
</feature>
<dbReference type="PROSITE" id="PS51130">
    <property type="entry name" value="PDXT_SNO_2"/>
    <property type="match status" value="1"/>
</dbReference>
<feature type="active site" description="Nucleophile" evidence="10 11">
    <location>
        <position position="81"/>
    </location>
</feature>
<comment type="pathway">
    <text evidence="10">Cofactor biosynthesis; pyridoxal 5'-phosphate biosynthesis.</text>
</comment>
<evidence type="ECO:0000256" key="8">
    <source>
        <dbReference type="ARBA" id="ARBA00054599"/>
    </source>
</evidence>
<comment type="function">
    <text evidence="8 10">Catalyzes the hydrolysis of glutamine to glutamate and ammonia as part of the biosynthesis of pyridoxal 5'-phosphate. The resulting ammonia molecule is channeled to the active site of PdxS.</text>
</comment>
<feature type="compositionally biased region" description="Low complexity" evidence="13">
    <location>
        <begin position="214"/>
        <end position="229"/>
    </location>
</feature>
<evidence type="ECO:0000313" key="14">
    <source>
        <dbReference type="EMBL" id="MBB6121499.1"/>
    </source>
</evidence>
<dbReference type="GO" id="GO:0036381">
    <property type="term" value="F:pyridoxal 5'-phosphate synthase (glutamine hydrolysing) activity"/>
    <property type="evidence" value="ECO:0007669"/>
    <property type="project" value="UniProtKB-UniRule"/>
</dbReference>
<comment type="catalytic activity">
    <reaction evidence="7 10">
        <text>L-glutamine + H2O = L-glutamate + NH4(+)</text>
        <dbReference type="Rhea" id="RHEA:15889"/>
        <dbReference type="ChEBI" id="CHEBI:15377"/>
        <dbReference type="ChEBI" id="CHEBI:28938"/>
        <dbReference type="ChEBI" id="CHEBI:29985"/>
        <dbReference type="ChEBI" id="CHEBI:58359"/>
        <dbReference type="EC" id="3.5.1.2"/>
    </reaction>
</comment>
<feature type="active site" description="Charge relay system" evidence="10 11">
    <location>
        <position position="182"/>
    </location>
</feature>
<feature type="binding site" evidence="10 12">
    <location>
        <begin position="49"/>
        <end position="51"/>
    </location>
    <ligand>
        <name>L-glutamine</name>
        <dbReference type="ChEBI" id="CHEBI:58359"/>
    </ligand>
</feature>
<dbReference type="PROSITE" id="PS51273">
    <property type="entry name" value="GATASE_TYPE_1"/>
    <property type="match status" value="1"/>
</dbReference>
<evidence type="ECO:0000256" key="12">
    <source>
        <dbReference type="PIRSR" id="PIRSR005639-2"/>
    </source>
</evidence>
<organism evidence="14 15">
    <name type="scientific">Nocardiopsis algeriensis</name>
    <dbReference type="NCBI Taxonomy" id="1478215"/>
    <lineage>
        <taxon>Bacteria</taxon>
        <taxon>Bacillati</taxon>
        <taxon>Actinomycetota</taxon>
        <taxon>Actinomycetes</taxon>
        <taxon>Streptosporangiales</taxon>
        <taxon>Nocardiopsidaceae</taxon>
        <taxon>Nocardiopsis</taxon>
    </lineage>
</organism>
<feature type="region of interest" description="Disordered" evidence="13">
    <location>
        <begin position="203"/>
        <end position="229"/>
    </location>
</feature>
<evidence type="ECO:0000256" key="2">
    <source>
        <dbReference type="ARBA" id="ARBA00022801"/>
    </source>
</evidence>
<feature type="active site" description="Charge relay system" evidence="10 11">
    <location>
        <position position="180"/>
    </location>
</feature>
<name>A0A841IRJ3_9ACTN</name>
<evidence type="ECO:0000256" key="3">
    <source>
        <dbReference type="ARBA" id="ARBA00022898"/>
    </source>
</evidence>
<dbReference type="AlphaFoldDB" id="A0A841IRJ3"/>
<keyword evidence="3 10" id="KW-0663">Pyridoxal phosphate</keyword>
<dbReference type="InterPro" id="IPR021196">
    <property type="entry name" value="PdxT/SNO_CS"/>
</dbReference>
<keyword evidence="2 10" id="KW-0378">Hydrolase</keyword>
<protein>
    <recommendedName>
        <fullName evidence="10">Pyridoxal 5'-phosphate synthase subunit PdxT</fullName>
        <ecNumber evidence="10">4.3.3.6</ecNumber>
    </recommendedName>
    <alternativeName>
        <fullName evidence="10">Pdx2</fullName>
    </alternativeName>
    <alternativeName>
        <fullName evidence="10">Pyridoxal 5'-phosphate synthase glutaminase subunit</fullName>
        <ecNumber evidence="10">3.5.1.2</ecNumber>
    </alternativeName>
</protein>
<evidence type="ECO:0000256" key="1">
    <source>
        <dbReference type="ARBA" id="ARBA00008345"/>
    </source>
</evidence>
<reference evidence="14 15" key="1">
    <citation type="submission" date="2020-08" db="EMBL/GenBank/DDBJ databases">
        <title>Genomic Encyclopedia of Type Strains, Phase III (KMG-III): the genomes of soil and plant-associated and newly described type strains.</title>
        <authorList>
            <person name="Whitman W."/>
        </authorList>
    </citation>
    <scope>NUCLEOTIDE SEQUENCE [LARGE SCALE GENOMIC DNA]</scope>
    <source>
        <strain evidence="14 15">CECT 8712</strain>
    </source>
</reference>
<dbReference type="GO" id="GO:1903600">
    <property type="term" value="C:glutaminase complex"/>
    <property type="evidence" value="ECO:0007669"/>
    <property type="project" value="TreeGrafter"/>
</dbReference>
<evidence type="ECO:0000256" key="4">
    <source>
        <dbReference type="ARBA" id="ARBA00022962"/>
    </source>
</evidence>
<comment type="subunit">
    <text evidence="9 10">In the presence of PdxS, forms a dodecamer of heterodimers. Only shows activity in the heterodimer.</text>
</comment>
<comment type="caution">
    <text evidence="14">The sequence shown here is derived from an EMBL/GenBank/DDBJ whole genome shotgun (WGS) entry which is preliminary data.</text>
</comment>
<dbReference type="PANTHER" id="PTHR31559:SF0">
    <property type="entry name" value="PYRIDOXAL 5'-PHOSPHATE SYNTHASE SUBUNIT SNO1-RELATED"/>
    <property type="match status" value="1"/>
</dbReference>
<dbReference type="GO" id="GO:0008614">
    <property type="term" value="P:pyridoxine metabolic process"/>
    <property type="evidence" value="ECO:0007669"/>
    <property type="project" value="TreeGrafter"/>
</dbReference>
<dbReference type="InterPro" id="IPR002161">
    <property type="entry name" value="PdxT/SNO"/>
</dbReference>
<dbReference type="PROSITE" id="PS01236">
    <property type="entry name" value="PDXT_SNO_1"/>
    <property type="match status" value="1"/>
</dbReference>
<dbReference type="EC" id="4.3.3.6" evidence="10"/>
<dbReference type="HAMAP" id="MF_01615">
    <property type="entry name" value="PdxT"/>
    <property type="match status" value="1"/>
</dbReference>
<evidence type="ECO:0000256" key="5">
    <source>
        <dbReference type="ARBA" id="ARBA00023239"/>
    </source>
</evidence>
<feature type="binding site" evidence="10 12">
    <location>
        <position position="110"/>
    </location>
    <ligand>
        <name>L-glutamine</name>
        <dbReference type="ChEBI" id="CHEBI:58359"/>
    </ligand>
</feature>
<dbReference type="GO" id="GO:0004359">
    <property type="term" value="F:glutaminase activity"/>
    <property type="evidence" value="ECO:0007669"/>
    <property type="project" value="UniProtKB-UniRule"/>
</dbReference>